<keyword evidence="2" id="KW-1185">Reference proteome</keyword>
<dbReference type="RefSeq" id="WP_153925994.1">
    <property type="nucleotide sequence ID" value="NZ_JACRWE010000003.1"/>
</dbReference>
<protein>
    <submittedName>
        <fullName evidence="1">Recombinase RecT</fullName>
    </submittedName>
</protein>
<gene>
    <name evidence="1" type="ORF">H8923_07025</name>
</gene>
<dbReference type="EMBL" id="JACRWE010000003">
    <property type="protein sequence ID" value="MBC5996511.1"/>
    <property type="molecule type" value="Genomic_DNA"/>
</dbReference>
<dbReference type="Proteomes" id="UP000609849">
    <property type="component" value="Unassembled WGS sequence"/>
</dbReference>
<evidence type="ECO:0000313" key="1">
    <source>
        <dbReference type="EMBL" id="MBC5996511.1"/>
    </source>
</evidence>
<dbReference type="InterPro" id="IPR018330">
    <property type="entry name" value="RecT_fam"/>
</dbReference>
<dbReference type="Pfam" id="PF03837">
    <property type="entry name" value="RecT"/>
    <property type="match status" value="1"/>
</dbReference>
<dbReference type="InterPro" id="IPR004590">
    <property type="entry name" value="ssDNA_annealing_RecT"/>
</dbReference>
<sequence>MSNLKKALKTNETKGNSVTVSKAYAMKQLMIKMNEEITSALPTNLSSERFEKVALTAFNSNPKLQKCDPRTFIAAMMQSAQLGLEPNTALGLAYLIPYEVKGINKVQFQIGYKGLLELANRSGKLKTLYAHEVRENDEFDIDYGLVQKLIHKPLLKGNRGNVIGYYAVYHLEPSGYNFVFMTYDEVLEHGKKYSKSFENGVWEKEFDSMAKKTVIKKLLKYAPLSIEMQKAIIFDESVKGRVDSDMLLVDREDESIDCSELN</sequence>
<reference evidence="1 2" key="1">
    <citation type="submission" date="2020-08" db="EMBL/GenBank/DDBJ databases">
        <authorList>
            <person name="Liu C."/>
            <person name="Sun Q."/>
        </authorList>
    </citation>
    <scope>NUCLEOTIDE SEQUENCE [LARGE SCALE GENOMIC DNA]</scope>
    <source>
        <strain evidence="1 2">NSJ-18</strain>
    </source>
</reference>
<evidence type="ECO:0000313" key="2">
    <source>
        <dbReference type="Proteomes" id="UP000609849"/>
    </source>
</evidence>
<accession>A0ABR7JNK8</accession>
<dbReference type="NCBIfam" id="TIGR00616">
    <property type="entry name" value="rect"/>
    <property type="match status" value="1"/>
</dbReference>
<organism evidence="1 2">
    <name type="scientific">Romboutsia faecis</name>
    <dbReference type="NCBI Taxonomy" id="2764597"/>
    <lineage>
        <taxon>Bacteria</taxon>
        <taxon>Bacillati</taxon>
        <taxon>Bacillota</taxon>
        <taxon>Clostridia</taxon>
        <taxon>Peptostreptococcales</taxon>
        <taxon>Peptostreptococcaceae</taxon>
        <taxon>Romboutsia</taxon>
    </lineage>
</organism>
<proteinExistence type="predicted"/>
<comment type="caution">
    <text evidence="1">The sequence shown here is derived from an EMBL/GenBank/DDBJ whole genome shotgun (WGS) entry which is preliminary data.</text>
</comment>
<name>A0ABR7JNK8_9FIRM</name>